<dbReference type="GeneID" id="54301752"/>
<feature type="compositionally biased region" description="Basic and acidic residues" evidence="1">
    <location>
        <begin position="297"/>
        <end position="308"/>
    </location>
</feature>
<gene>
    <name evidence="2" type="ORF">K452DRAFT_319687</name>
</gene>
<dbReference type="AlphaFoldDB" id="A0A6A6B893"/>
<sequence length="382" mass="43390">MSLTQRTCRAALRHSARRAFSTTNVCQRQHLPAFNESSTPELGALLDQASKRIFAPAHLNKAQQDLVYKTKMRGRLEADPLTMSIGQQEITLEHINRHKEVPNRWGVLKGAMAQSKTREDWENVEKLVEAFHGADMTLKSAWQEKFVRSAFDAGFGDVVLLALRSVKKSGLSLKDLYVTQRVMWGIHENAQTGEWAEEPTAKALKYAEQVVDLMEASGHCGDDFCTVDDTRTQPFVVALPLEMAAVLALKHNNGKDVDGKVKLYAARLMHNMKHWGTPQESYELEDFHKPPPSKNESASETRSRKLGDANDKISRMLPMWHALTLARKVLQLEMPLIEDAERMSDRLEADIEARIRMVEANLLPTIDKEEYWSIKAWRSCVR</sequence>
<feature type="region of interest" description="Disordered" evidence="1">
    <location>
        <begin position="282"/>
        <end position="308"/>
    </location>
</feature>
<accession>A0A6A6B893</accession>
<reference evidence="2" key="1">
    <citation type="journal article" date="2020" name="Stud. Mycol.">
        <title>101 Dothideomycetes genomes: a test case for predicting lifestyles and emergence of pathogens.</title>
        <authorList>
            <person name="Haridas S."/>
            <person name="Albert R."/>
            <person name="Binder M."/>
            <person name="Bloem J."/>
            <person name="Labutti K."/>
            <person name="Salamov A."/>
            <person name="Andreopoulos B."/>
            <person name="Baker S."/>
            <person name="Barry K."/>
            <person name="Bills G."/>
            <person name="Bluhm B."/>
            <person name="Cannon C."/>
            <person name="Castanera R."/>
            <person name="Culley D."/>
            <person name="Daum C."/>
            <person name="Ezra D."/>
            <person name="Gonzalez J."/>
            <person name="Henrissat B."/>
            <person name="Kuo A."/>
            <person name="Liang C."/>
            <person name="Lipzen A."/>
            <person name="Lutzoni F."/>
            <person name="Magnuson J."/>
            <person name="Mondo S."/>
            <person name="Nolan M."/>
            <person name="Ohm R."/>
            <person name="Pangilinan J."/>
            <person name="Park H.-J."/>
            <person name="Ramirez L."/>
            <person name="Alfaro M."/>
            <person name="Sun H."/>
            <person name="Tritt A."/>
            <person name="Yoshinaga Y."/>
            <person name="Zwiers L.-H."/>
            <person name="Turgeon B."/>
            <person name="Goodwin S."/>
            <person name="Spatafora J."/>
            <person name="Crous P."/>
            <person name="Grigoriev I."/>
        </authorList>
    </citation>
    <scope>NUCLEOTIDE SEQUENCE</scope>
    <source>
        <strain evidence="2">CBS 121167</strain>
    </source>
</reference>
<dbReference type="RefSeq" id="XP_033395849.1">
    <property type="nucleotide sequence ID" value="XM_033544256.1"/>
</dbReference>
<evidence type="ECO:0000313" key="3">
    <source>
        <dbReference type="Proteomes" id="UP000799438"/>
    </source>
</evidence>
<evidence type="ECO:0000256" key="1">
    <source>
        <dbReference type="SAM" id="MobiDB-lite"/>
    </source>
</evidence>
<proteinExistence type="predicted"/>
<protein>
    <submittedName>
        <fullName evidence="2">Uncharacterized protein</fullName>
    </submittedName>
</protein>
<evidence type="ECO:0000313" key="2">
    <source>
        <dbReference type="EMBL" id="KAF2140136.1"/>
    </source>
</evidence>
<organism evidence="2 3">
    <name type="scientific">Aplosporella prunicola CBS 121167</name>
    <dbReference type="NCBI Taxonomy" id="1176127"/>
    <lineage>
        <taxon>Eukaryota</taxon>
        <taxon>Fungi</taxon>
        <taxon>Dikarya</taxon>
        <taxon>Ascomycota</taxon>
        <taxon>Pezizomycotina</taxon>
        <taxon>Dothideomycetes</taxon>
        <taxon>Dothideomycetes incertae sedis</taxon>
        <taxon>Botryosphaeriales</taxon>
        <taxon>Aplosporellaceae</taxon>
        <taxon>Aplosporella</taxon>
    </lineage>
</organism>
<keyword evidence="3" id="KW-1185">Reference proteome</keyword>
<dbReference type="Proteomes" id="UP000799438">
    <property type="component" value="Unassembled WGS sequence"/>
</dbReference>
<dbReference type="EMBL" id="ML995490">
    <property type="protein sequence ID" value="KAF2140136.1"/>
    <property type="molecule type" value="Genomic_DNA"/>
</dbReference>
<name>A0A6A6B893_9PEZI</name>
<dbReference type="OrthoDB" id="5405126at2759"/>